<dbReference type="PROSITE" id="PS51085">
    <property type="entry name" value="2FE2S_FER_2"/>
    <property type="match status" value="1"/>
</dbReference>
<dbReference type="InterPro" id="IPR001041">
    <property type="entry name" value="2Fe-2S_ferredoxin-type"/>
</dbReference>
<dbReference type="PROSITE" id="PS00198">
    <property type="entry name" value="4FE4S_FER_1"/>
    <property type="match status" value="1"/>
</dbReference>
<dbReference type="Pfam" id="PF13510">
    <property type="entry name" value="Fer2_4"/>
    <property type="match status" value="1"/>
</dbReference>
<evidence type="ECO:0000256" key="2">
    <source>
        <dbReference type="ARBA" id="ARBA00023004"/>
    </source>
</evidence>
<evidence type="ECO:0000256" key="3">
    <source>
        <dbReference type="ARBA" id="ARBA00023014"/>
    </source>
</evidence>
<dbReference type="SUPFAM" id="SSF46548">
    <property type="entry name" value="alpha-helical ferredoxin"/>
    <property type="match status" value="1"/>
</dbReference>
<evidence type="ECO:0000259" key="5">
    <source>
        <dbReference type="PROSITE" id="PS51379"/>
    </source>
</evidence>
<feature type="domain" description="2Fe-2S ferredoxin-type" evidence="4">
    <location>
        <begin position="6"/>
        <end position="84"/>
    </location>
</feature>
<dbReference type="Gene3D" id="3.10.20.30">
    <property type="match status" value="1"/>
</dbReference>
<dbReference type="PROSITE" id="PS00197">
    <property type="entry name" value="2FE2S_FER_1"/>
    <property type="match status" value="1"/>
</dbReference>
<proteinExistence type="predicted"/>
<dbReference type="PROSITE" id="PS51379">
    <property type="entry name" value="4FE4S_FER_2"/>
    <property type="match status" value="1"/>
</dbReference>
<keyword evidence="2" id="KW-0408">Iron</keyword>
<dbReference type="InterPro" id="IPR012675">
    <property type="entry name" value="Beta-grasp_dom_sf"/>
</dbReference>
<evidence type="ECO:0000259" key="4">
    <source>
        <dbReference type="PROSITE" id="PS51085"/>
    </source>
</evidence>
<organism evidence="6">
    <name type="scientific">Geobacter metallireducens</name>
    <dbReference type="NCBI Taxonomy" id="28232"/>
    <lineage>
        <taxon>Bacteria</taxon>
        <taxon>Pseudomonadati</taxon>
        <taxon>Thermodesulfobacteriota</taxon>
        <taxon>Desulfuromonadia</taxon>
        <taxon>Geobacterales</taxon>
        <taxon>Geobacteraceae</taxon>
        <taxon>Geobacter</taxon>
    </lineage>
</organism>
<evidence type="ECO:0000313" key="6">
    <source>
        <dbReference type="EMBL" id="HEN42984.1"/>
    </source>
</evidence>
<dbReference type="EMBL" id="DSOV01000050">
    <property type="protein sequence ID" value="HEN42984.1"/>
    <property type="molecule type" value="Genomic_DNA"/>
</dbReference>
<reference evidence="6" key="1">
    <citation type="journal article" date="2020" name="mSystems">
        <title>Genome- and Community-Level Interaction Insights into Carbon Utilization and Element Cycling Functions of Hydrothermarchaeota in Hydrothermal Sediment.</title>
        <authorList>
            <person name="Zhou Z."/>
            <person name="Liu Y."/>
            <person name="Xu W."/>
            <person name="Pan J."/>
            <person name="Luo Z.H."/>
            <person name="Li M."/>
        </authorList>
    </citation>
    <scope>NUCLEOTIDE SEQUENCE [LARGE SCALE GENOMIC DNA]</scope>
    <source>
        <strain evidence="6">SpSt-349</strain>
    </source>
</reference>
<feature type="domain" description="4Fe-4S ferredoxin-type" evidence="5">
    <location>
        <begin position="141"/>
        <end position="171"/>
    </location>
</feature>
<dbReference type="GO" id="GO:0051537">
    <property type="term" value="F:2 iron, 2 sulfur cluster binding"/>
    <property type="evidence" value="ECO:0007669"/>
    <property type="project" value="InterPro"/>
</dbReference>
<evidence type="ECO:0000256" key="1">
    <source>
        <dbReference type="ARBA" id="ARBA00022723"/>
    </source>
</evidence>
<sequence>MPGDDASITVELEGRKIRIPAGLTVIEALWDTGHDVKRGIGCLSGLCGACTVAYTERESKKVRFGLGCQKVMEEGMNVIMIPCFPSRAARYSLEAPENPLEELRELYGELYTCNDCRSCNVCPEWINVAGVMRSALEGDYEAAAAHVTDCVMCGLCASRCPRNIAPHYVALYIQRSLARERPFPPNLRNRLEEIESFRYDGEWSRIAAMDDGALKQFCAAMEGR</sequence>
<dbReference type="AlphaFoldDB" id="A0A831XF36"/>
<dbReference type="InterPro" id="IPR006058">
    <property type="entry name" value="2Fe2S_fd_BS"/>
</dbReference>
<dbReference type="CDD" id="cd00207">
    <property type="entry name" value="fer2"/>
    <property type="match status" value="1"/>
</dbReference>
<dbReference type="InterPro" id="IPR017896">
    <property type="entry name" value="4Fe4S_Fe-S-bd"/>
</dbReference>
<dbReference type="InterPro" id="IPR036010">
    <property type="entry name" value="2Fe-2S_ferredoxin-like_sf"/>
</dbReference>
<comment type="caution">
    <text evidence="6">The sequence shown here is derived from an EMBL/GenBank/DDBJ whole genome shotgun (WGS) entry which is preliminary data.</text>
</comment>
<name>A0A831XF36_GEOME</name>
<dbReference type="GO" id="GO:0046872">
    <property type="term" value="F:metal ion binding"/>
    <property type="evidence" value="ECO:0007669"/>
    <property type="project" value="UniProtKB-KW"/>
</dbReference>
<accession>A0A831XF36</accession>
<dbReference type="SUPFAM" id="SSF54292">
    <property type="entry name" value="2Fe-2S ferredoxin-like"/>
    <property type="match status" value="1"/>
</dbReference>
<protein>
    <submittedName>
        <fullName evidence="6">4Fe-4S ferredoxin</fullName>
    </submittedName>
</protein>
<dbReference type="InterPro" id="IPR017900">
    <property type="entry name" value="4Fe4S_Fe_S_CS"/>
</dbReference>
<keyword evidence="3" id="KW-0411">Iron-sulfur</keyword>
<keyword evidence="1" id="KW-0479">Metal-binding</keyword>
<gene>
    <name evidence="6" type="ORF">ENQ87_11555</name>
</gene>